<feature type="compositionally biased region" description="Basic and acidic residues" evidence="1">
    <location>
        <begin position="1040"/>
        <end position="1057"/>
    </location>
</feature>
<gene>
    <name evidence="2" type="ORF">Q8F55_008231</name>
</gene>
<reference evidence="2 3" key="1">
    <citation type="submission" date="2023-08" db="EMBL/GenBank/DDBJ databases">
        <title>Annotated Genome Sequence of Vanrija albida AlHP1.</title>
        <authorList>
            <person name="Herzog R."/>
        </authorList>
    </citation>
    <scope>NUCLEOTIDE SEQUENCE [LARGE SCALE GENOMIC DNA]</scope>
    <source>
        <strain evidence="2 3">AlHP1</strain>
    </source>
</reference>
<feature type="compositionally biased region" description="Polar residues" evidence="1">
    <location>
        <begin position="554"/>
        <end position="568"/>
    </location>
</feature>
<dbReference type="RefSeq" id="XP_069206470.1">
    <property type="nucleotide sequence ID" value="XM_069356629.1"/>
</dbReference>
<feature type="region of interest" description="Disordered" evidence="1">
    <location>
        <begin position="538"/>
        <end position="582"/>
    </location>
</feature>
<dbReference type="InterPro" id="IPR032801">
    <property type="entry name" value="PXL2A/B/C"/>
</dbReference>
<feature type="region of interest" description="Disordered" evidence="1">
    <location>
        <begin position="1037"/>
        <end position="1092"/>
    </location>
</feature>
<dbReference type="Pfam" id="PF13911">
    <property type="entry name" value="AhpC-TSA_2"/>
    <property type="match status" value="1"/>
</dbReference>
<dbReference type="Proteomes" id="UP001565368">
    <property type="component" value="Unassembled WGS sequence"/>
</dbReference>
<dbReference type="InterPro" id="IPR036249">
    <property type="entry name" value="Thioredoxin-like_sf"/>
</dbReference>
<dbReference type="PANTHER" id="PTHR28630">
    <property type="match status" value="1"/>
</dbReference>
<dbReference type="EMBL" id="JBBXJM010000006">
    <property type="protein sequence ID" value="KAL1406526.1"/>
    <property type="molecule type" value="Genomic_DNA"/>
</dbReference>
<feature type="region of interest" description="Disordered" evidence="1">
    <location>
        <begin position="166"/>
        <end position="203"/>
    </location>
</feature>
<evidence type="ECO:0000313" key="3">
    <source>
        <dbReference type="Proteomes" id="UP001565368"/>
    </source>
</evidence>
<feature type="compositionally biased region" description="Basic residues" evidence="1">
    <location>
        <begin position="367"/>
        <end position="380"/>
    </location>
</feature>
<keyword evidence="3" id="KW-1185">Reference proteome</keyword>
<feature type="compositionally biased region" description="Pro residues" evidence="1">
    <location>
        <begin position="187"/>
        <end position="196"/>
    </location>
</feature>
<dbReference type="GeneID" id="95989274"/>
<accession>A0ABR3PVQ0</accession>
<evidence type="ECO:0008006" key="4">
    <source>
        <dbReference type="Google" id="ProtNLM"/>
    </source>
</evidence>
<comment type="caution">
    <text evidence="2">The sequence shown here is derived from an EMBL/GenBank/DDBJ whole genome shotgun (WGS) entry which is preliminary data.</text>
</comment>
<feature type="region of interest" description="Disordered" evidence="1">
    <location>
        <begin position="494"/>
        <end position="519"/>
    </location>
</feature>
<feature type="region of interest" description="Disordered" evidence="1">
    <location>
        <begin position="364"/>
        <end position="384"/>
    </location>
</feature>
<dbReference type="Gene3D" id="3.40.30.10">
    <property type="entry name" value="Glutaredoxin"/>
    <property type="match status" value="1"/>
</dbReference>
<evidence type="ECO:0000256" key="1">
    <source>
        <dbReference type="SAM" id="MobiDB-lite"/>
    </source>
</evidence>
<protein>
    <recommendedName>
        <fullName evidence="4">Thioredoxin domain-containing protein</fullName>
    </recommendedName>
</protein>
<organism evidence="2 3">
    <name type="scientific">Vanrija albida</name>
    <dbReference type="NCBI Taxonomy" id="181172"/>
    <lineage>
        <taxon>Eukaryota</taxon>
        <taxon>Fungi</taxon>
        <taxon>Dikarya</taxon>
        <taxon>Basidiomycota</taxon>
        <taxon>Agaricomycotina</taxon>
        <taxon>Tremellomycetes</taxon>
        <taxon>Trichosporonales</taxon>
        <taxon>Trichosporonaceae</taxon>
        <taxon>Vanrija</taxon>
    </lineage>
</organism>
<feature type="region of interest" description="Disordered" evidence="1">
    <location>
        <begin position="329"/>
        <end position="350"/>
    </location>
</feature>
<name>A0ABR3PVQ0_9TREE</name>
<dbReference type="CDD" id="cd02970">
    <property type="entry name" value="PRX_like2"/>
    <property type="match status" value="1"/>
</dbReference>
<proteinExistence type="predicted"/>
<evidence type="ECO:0000313" key="2">
    <source>
        <dbReference type="EMBL" id="KAL1406526.1"/>
    </source>
</evidence>
<feature type="compositionally biased region" description="Basic residues" evidence="1">
    <location>
        <begin position="225"/>
        <end position="234"/>
    </location>
</feature>
<sequence>MTATHLSRPMTPEAGRLSPSTTRPSSGHPFLNTPRTPSSKRTTLHDEIDTDVGHATTAHNALPSSVSMYPAVMGDAGVTEASRAESTTRLNADAASVHSTSHSFASSRVLPPHPFSAPFSDMVASQIPGSSAAVPPLPPMPADIVRRVSMRDQAARLKYSVSEATEKLRSTSLEEGTTEEGSVDNMPPTPPSPTPSKPEGFAPASWADVVNRHTSLKLADPPTRPSHKIRRVRPRSVLGSDVASSNASPVRSLAPAPSFKRRSLRIQRILVPGPGRPGVPLPGCDANVDKDLPPTPHTASTICSPGTARWMGAAAMASTMSLAAWDEDMPPASAPPDVPEHPVRRAPPPAARSVDALHPLLVATRPKDKRNSKHSKHRRTLSNPLSAKFQGAESWSESGHTFGHGAVDGDASLRRRSNSMSQAVASYAAKMREGAKTPTSPTQRSMADAFTALSLGSDTGNADNLASSLGGGIGDTLDRARALQDSLDKRTSITQASMEEPGAAKRTITRSKSTGTLRERTRKLRTHKSLKMLVPAGMKKRKGATELPPLPSDATPTNLTPTLPQRSASLPERDTDSEEGDIGLCTQHTPPTGRTYCDADEPFFPSKPVRLSLLNPPEPAEDETFSVYRHPSDRRLLEAATQFVIDEQGNPLPFDSLFPAEKKDDDKTKRTHRLSISESLPPRTLVFFLRSLWCGFCQDYTSQSINKLNPQVMAALNVKVVVICNSNYKMIHRYRDLFKCPFPFYSDESSRLYQLFGMVHNKMLLSVPFRKAPGLREEYNRGTPGGQMLRSFKNLTLHLNNANPGNLLQMGGEFVLGPDYTCEFAHRMTLYSNHLEAREVLGRVVDDETFKDAERRVLRKEQAVLQRVAGATAPEDVAQWRTSRMAELERMKTKRLQRRGPSPYLPGPTDVDSYAAGAAGWESYVATMATSQRSFAQLASSSGAHLASLSSAPLAGRSSTTLRTEAIELNTVATHSTLAPHEPLGTPFSCHTLSDLPESMCSDSSCAEAEDVVTPPQATRASTGTVAMLWYDPEGMSGDIGDRKSHVSVRSLEEKKAGSGGGGGSGGATPRASSLNVATNGVPRASQVGMAM</sequence>
<feature type="region of interest" description="Disordered" evidence="1">
    <location>
        <begin position="1"/>
        <end position="48"/>
    </location>
</feature>
<feature type="compositionally biased region" description="Gly residues" evidence="1">
    <location>
        <begin position="1058"/>
        <end position="1067"/>
    </location>
</feature>
<dbReference type="SUPFAM" id="SSF52833">
    <property type="entry name" value="Thioredoxin-like"/>
    <property type="match status" value="1"/>
</dbReference>
<dbReference type="PANTHER" id="PTHR28630:SF3">
    <property type="entry name" value="PEROXIREDOXIN-LIKE 2C"/>
    <property type="match status" value="1"/>
</dbReference>
<feature type="region of interest" description="Disordered" evidence="1">
    <location>
        <begin position="215"/>
        <end position="254"/>
    </location>
</feature>